<proteinExistence type="predicted"/>
<comment type="subcellular location">
    <subcellularLocation>
        <location evidence="1">Nucleus</location>
    </subcellularLocation>
</comment>
<gene>
    <name evidence="8" type="ORF">BN9_101010</name>
</gene>
<dbReference type="InterPro" id="IPR051945">
    <property type="entry name" value="RRM_MRD1_RNA_proc_ribogen"/>
</dbReference>
<feature type="region of interest" description="Disordered" evidence="6">
    <location>
        <begin position="781"/>
        <end position="903"/>
    </location>
</feature>
<dbReference type="GO" id="GO:0003729">
    <property type="term" value="F:mRNA binding"/>
    <property type="evidence" value="ECO:0007669"/>
    <property type="project" value="TreeGrafter"/>
</dbReference>
<sequence>MSDSSTKTTIFVRNLPFQITSKELEDLFSQIGPVKKVDLIKNKGKAKDDTLTRGFAFVRFALESDASLAIEKMNKSEFQGRKLCIDRCKSKDGTLVAPKMEEKSCEIDVADKTKSESKDIDCVPTKTKQSERNARRRQHRQFLRQVEENKELKASIEDRSIAIYGFSDKITDKILWKRIRKVSKHVDKLEMKEYMQRKKENKMYATLAFKMTKEVPIAVKKLDQHILKGEKLNVKPLGDFLDALKERKDGLRLIIRNLSFQATNGDLQRVFSQFGAIFEAHVVRLPVDSVAAGDTATKEGSLPILGRSRGFGFVQFNESSAAASAVKALNGHKLKGREIVVDFAVPKTDYLKQNEESVKKSVDAVIDDAEAGTDAESLADAKIDADVETELQDEDMADISADSDEDKVESDFANEEGDSEDDTAVSDMNEATTEIEEKSRTGNPDTNEQLERTLFLRNVSFQTTNEGLKTFFQTFGCVEYTRIVYDTNSRLSKGVGFVRFKDIEPVNYLLDRAQAIQNLLQNTQEDLAGRNATTSKNEHGMTNVYTASALSDGSSLILDGRILNLARAVRKEEAVELASVTPASTKSGKDKRNLYLAYEGTINVNKISTDQLMLPKLDIEKRRRALKEKKEKLKNPMYFISPIRLSFRNLASHVDDTILKKLVRDAAVTGMGNNLVQKKEIKAEFQLPLQDKSKIPVKVRMAKVIRDQTSVRPGKIARSRGYGFAEFAHHVHALCALRELNNNPKYSSFAAGNRSNSVAEHEKSRLIIEFAIENHTKLKLREKKQKDQQKKMATDKLLKQNQEAVLQTESTKSETKKCNRGARQRKRKRESELESHGKPDERMKEHHTIDKAELATTKLRRKTDSSVEGHHKLKKQRRIAPNMTSSSRKARKQLASTEKERSFDTVVAEYKNAIFGRAPKVEERWFK</sequence>
<dbReference type="EMBL" id="CAIX01000254">
    <property type="protein sequence ID" value="CCI48892.1"/>
    <property type="molecule type" value="Genomic_DNA"/>
</dbReference>
<dbReference type="Pfam" id="PF00076">
    <property type="entry name" value="RRM_1"/>
    <property type="match status" value="3"/>
</dbReference>
<evidence type="ECO:0000256" key="3">
    <source>
        <dbReference type="ARBA" id="ARBA00022884"/>
    </source>
</evidence>
<feature type="domain" description="RRM" evidence="7">
    <location>
        <begin position="8"/>
        <end position="90"/>
    </location>
</feature>
<keyword evidence="9" id="KW-1185">Reference proteome</keyword>
<evidence type="ECO:0000259" key="7">
    <source>
        <dbReference type="PROSITE" id="PS50102"/>
    </source>
</evidence>
<feature type="compositionally biased region" description="Polar residues" evidence="6">
    <location>
        <begin position="799"/>
        <end position="810"/>
    </location>
</feature>
<dbReference type="PANTHER" id="PTHR48039">
    <property type="entry name" value="RNA-BINDING MOTIF PROTEIN 14B"/>
    <property type="match status" value="1"/>
</dbReference>
<feature type="compositionally biased region" description="Basic and acidic residues" evidence="6">
    <location>
        <begin position="784"/>
        <end position="798"/>
    </location>
</feature>
<dbReference type="InterPro" id="IPR000504">
    <property type="entry name" value="RRM_dom"/>
</dbReference>
<evidence type="ECO:0000256" key="5">
    <source>
        <dbReference type="PROSITE-ProRule" id="PRU00176"/>
    </source>
</evidence>
<dbReference type="SMART" id="SM00360">
    <property type="entry name" value="RRM"/>
    <property type="match status" value="4"/>
</dbReference>
<keyword evidence="4" id="KW-0539">Nucleus</keyword>
<dbReference type="PROSITE" id="PS50102">
    <property type="entry name" value="RRM"/>
    <property type="match status" value="3"/>
</dbReference>
<protein>
    <recommendedName>
        <fullName evidence="7">RRM domain-containing protein</fullName>
    </recommendedName>
</protein>
<dbReference type="OrthoDB" id="272703at2759"/>
<dbReference type="CDD" id="cd12416">
    <property type="entry name" value="RRM4_RBM28_like"/>
    <property type="match status" value="1"/>
</dbReference>
<dbReference type="SUPFAM" id="SSF54928">
    <property type="entry name" value="RNA-binding domain, RBD"/>
    <property type="match status" value="2"/>
</dbReference>
<evidence type="ECO:0000256" key="6">
    <source>
        <dbReference type="SAM" id="MobiDB-lite"/>
    </source>
</evidence>
<dbReference type="Proteomes" id="UP000053237">
    <property type="component" value="Unassembled WGS sequence"/>
</dbReference>
<keyword evidence="3 5" id="KW-0694">RNA-binding</keyword>
<dbReference type="InterPro" id="IPR035979">
    <property type="entry name" value="RBD_domain_sf"/>
</dbReference>
<dbReference type="InParanoid" id="A0A024GPU2"/>
<dbReference type="InterPro" id="IPR012677">
    <property type="entry name" value="Nucleotide-bd_a/b_plait_sf"/>
</dbReference>
<evidence type="ECO:0000313" key="8">
    <source>
        <dbReference type="EMBL" id="CCI48892.1"/>
    </source>
</evidence>
<comment type="caution">
    <text evidence="8">The sequence shown here is derived from an EMBL/GenBank/DDBJ whole genome shotgun (WGS) entry which is preliminary data.</text>
</comment>
<organism evidence="8 9">
    <name type="scientific">Albugo candida</name>
    <dbReference type="NCBI Taxonomy" id="65357"/>
    <lineage>
        <taxon>Eukaryota</taxon>
        <taxon>Sar</taxon>
        <taxon>Stramenopiles</taxon>
        <taxon>Oomycota</taxon>
        <taxon>Peronosporomycetes</taxon>
        <taxon>Albuginales</taxon>
        <taxon>Albuginaceae</taxon>
        <taxon>Albugo</taxon>
    </lineage>
</organism>
<feature type="region of interest" description="Disordered" evidence="6">
    <location>
        <begin position="394"/>
        <end position="446"/>
    </location>
</feature>
<feature type="domain" description="RRM" evidence="7">
    <location>
        <begin position="251"/>
        <end position="346"/>
    </location>
</feature>
<evidence type="ECO:0000256" key="2">
    <source>
        <dbReference type="ARBA" id="ARBA00022737"/>
    </source>
</evidence>
<dbReference type="Gene3D" id="3.30.70.330">
    <property type="match status" value="4"/>
</dbReference>
<reference evidence="8 9" key="1">
    <citation type="submission" date="2012-05" db="EMBL/GenBank/DDBJ databases">
        <title>Recombination and specialization in a pathogen metapopulation.</title>
        <authorList>
            <person name="Gardiner A."/>
            <person name="Kemen E."/>
            <person name="Schultz-Larsen T."/>
            <person name="MacLean D."/>
            <person name="Van Oosterhout C."/>
            <person name="Jones J.D.G."/>
        </authorList>
    </citation>
    <scope>NUCLEOTIDE SEQUENCE [LARGE SCALE GENOMIC DNA]</scope>
    <source>
        <strain evidence="8 9">Ac Nc2</strain>
    </source>
</reference>
<feature type="compositionally biased region" description="Acidic residues" evidence="6">
    <location>
        <begin position="394"/>
        <end position="424"/>
    </location>
</feature>
<dbReference type="PANTHER" id="PTHR48039:SF5">
    <property type="entry name" value="RNA-BINDING PROTEIN 28"/>
    <property type="match status" value="1"/>
</dbReference>
<accession>A0A024GPU2</accession>
<dbReference type="AlphaFoldDB" id="A0A024GPU2"/>
<feature type="domain" description="RRM" evidence="7">
    <location>
        <begin position="452"/>
        <end position="539"/>
    </location>
</feature>
<dbReference type="STRING" id="65357.A0A024GPU2"/>
<feature type="compositionally biased region" description="Basic residues" evidence="6">
    <location>
        <begin position="818"/>
        <end position="828"/>
    </location>
</feature>
<evidence type="ECO:0000256" key="1">
    <source>
        <dbReference type="ARBA" id="ARBA00004123"/>
    </source>
</evidence>
<dbReference type="GO" id="GO:0005634">
    <property type="term" value="C:nucleus"/>
    <property type="evidence" value="ECO:0007669"/>
    <property type="project" value="UniProtKB-SubCell"/>
</dbReference>
<name>A0A024GPU2_9STRA</name>
<evidence type="ECO:0000313" key="9">
    <source>
        <dbReference type="Proteomes" id="UP000053237"/>
    </source>
</evidence>
<keyword evidence="2" id="KW-0677">Repeat</keyword>
<feature type="compositionally biased region" description="Basic and acidic residues" evidence="6">
    <location>
        <begin position="829"/>
        <end position="853"/>
    </location>
</feature>
<evidence type="ECO:0000256" key="4">
    <source>
        <dbReference type="ARBA" id="ARBA00023242"/>
    </source>
</evidence>